<evidence type="ECO:0000256" key="6">
    <source>
        <dbReference type="ARBA" id="ARBA00022827"/>
    </source>
</evidence>
<dbReference type="Proteomes" id="UP001489902">
    <property type="component" value="Chromosome 6"/>
</dbReference>
<dbReference type="Gene3D" id="3.50.50.60">
    <property type="entry name" value="FAD/NAD(P)-binding domain"/>
    <property type="match status" value="1"/>
</dbReference>
<dbReference type="EMBL" id="CP151265">
    <property type="protein sequence ID" value="WZH49495.1"/>
    <property type="molecule type" value="Genomic_DNA"/>
</dbReference>
<dbReference type="PRINTS" id="PR00420">
    <property type="entry name" value="RNGMNOXGNASE"/>
</dbReference>
<dbReference type="InterPro" id="IPR050562">
    <property type="entry name" value="FAD_mOase_fung"/>
</dbReference>
<comment type="cofactor">
    <cofactor evidence="1">
        <name>FAD</name>
        <dbReference type="ChEBI" id="CHEBI:57692"/>
    </cofactor>
</comment>
<evidence type="ECO:0000256" key="11">
    <source>
        <dbReference type="SAM" id="Phobius"/>
    </source>
</evidence>
<dbReference type="SUPFAM" id="SSF51905">
    <property type="entry name" value="FAD/NAD(P)-binding domain"/>
    <property type="match status" value="1"/>
</dbReference>
<name>A0ABZ2XAK6_9HYPO</name>
<dbReference type="InterPro" id="IPR036188">
    <property type="entry name" value="FAD/NAD-bd_sf"/>
</dbReference>
<feature type="transmembrane region" description="Helical" evidence="11">
    <location>
        <begin position="599"/>
        <end position="621"/>
    </location>
</feature>
<evidence type="ECO:0000256" key="5">
    <source>
        <dbReference type="ARBA" id="ARBA00022692"/>
    </source>
</evidence>
<evidence type="ECO:0000256" key="1">
    <source>
        <dbReference type="ARBA" id="ARBA00001974"/>
    </source>
</evidence>
<evidence type="ECO:0000313" key="14">
    <source>
        <dbReference type="Proteomes" id="UP001489902"/>
    </source>
</evidence>
<comment type="subcellular location">
    <subcellularLocation>
        <location evidence="2">Membrane</location>
    </subcellularLocation>
</comment>
<dbReference type="PANTHER" id="PTHR47356">
    <property type="entry name" value="FAD-DEPENDENT MONOOXYGENASE ASQG-RELATED"/>
    <property type="match status" value="1"/>
</dbReference>
<evidence type="ECO:0000256" key="8">
    <source>
        <dbReference type="ARBA" id="ARBA00023002"/>
    </source>
</evidence>
<keyword evidence="7 11" id="KW-1133">Transmembrane helix</keyword>
<sequence>MASNNFKVVIAGGGVAGLVLANMLEQFDLDYVLLEAHSDIAPPVGASIGMFPNGLRILDQIGCYQAIKDIFGDQVPYNVTNTRNEKGEVIAQIDGIFHHLEKRHGYGLFFFDRQKLLQILYEHIQHKDRIHLRKKVTEVSFVEKGVEVTCSDGSVVSGTFLVGADGIHSQVRRSMHRLGHTLEPGYFDLDEEDKVPCYYACSFGIAQHVPNWPVGQQSMVTGKGQSQLVVSGPDNRVYWFLFEKLPEIKYGKDIPRYTKEDEAEFVKRNHNVAITPEVTFGQVFAKRLSSTLTPLHEVVYKKWFFKRVITLGDSVHKPNPIGGQGANGAIESCAELVNSILQLRDTREGGLSTLSDKDIHKIFSEVQSARYEQANAIVNRSHFRQSLFAYENPVVSTIIWDLLSSLNGDEGTLNELAPDFLGATTLKQLPVPYRPRAIPFHDELPAKPVSKKVSNYVRYGFIGGMGLAVLATNKAFRLPIDEVSALSKSLVQIRWFGDSPASEILNTVVSLFGIPVFDKDPSPRVQLFNFLPQLISPLLVYAIEGHRLGNQGTILAIPSLFSVAMKSGATIARVAPIYAILSSFLGFENPPSRAVPLHVAQSLIPAITVGFFIPTIMALIPTPRVQAWENWCALWQFSPLLFNLLVVGISTGIKKWKGEEKRDGERDMSRYETKDVSALQSVYTFAFAVQATAHIASLAYGWSHPNVSLFKTFLDFPNIFKADWSLPSLSAKVATMLKFDQAFATVGYLGSQLYSIWDLRRLGYIKTDEAIKAGFTTLAGQWVVGSGATWAGLWYWRERKIATVGA</sequence>
<dbReference type="InterPro" id="IPR002938">
    <property type="entry name" value="FAD-bd"/>
</dbReference>
<keyword evidence="4" id="KW-0285">Flavoprotein</keyword>
<feature type="transmembrane region" description="Helical" evidence="11">
    <location>
        <begin position="633"/>
        <end position="653"/>
    </location>
</feature>
<evidence type="ECO:0000256" key="2">
    <source>
        <dbReference type="ARBA" id="ARBA00004370"/>
    </source>
</evidence>
<evidence type="ECO:0000256" key="10">
    <source>
        <dbReference type="ARBA" id="ARBA00023136"/>
    </source>
</evidence>
<keyword evidence="10 11" id="KW-0472">Membrane</keyword>
<feature type="transmembrane region" description="Helical" evidence="11">
    <location>
        <begin position="568"/>
        <end position="587"/>
    </location>
</feature>
<evidence type="ECO:0000256" key="9">
    <source>
        <dbReference type="ARBA" id="ARBA00023033"/>
    </source>
</evidence>
<feature type="domain" description="FAD-binding" evidence="12">
    <location>
        <begin position="7"/>
        <end position="175"/>
    </location>
</feature>
<feature type="domain" description="FAD-binding" evidence="12">
    <location>
        <begin position="285"/>
        <end position="340"/>
    </location>
</feature>
<evidence type="ECO:0000256" key="3">
    <source>
        <dbReference type="ARBA" id="ARBA00007992"/>
    </source>
</evidence>
<keyword evidence="14" id="KW-1185">Reference proteome</keyword>
<evidence type="ECO:0000313" key="13">
    <source>
        <dbReference type="EMBL" id="WZH49495.1"/>
    </source>
</evidence>
<evidence type="ECO:0000259" key="12">
    <source>
        <dbReference type="Pfam" id="PF01494"/>
    </source>
</evidence>
<comment type="similarity">
    <text evidence="3">Belongs to the paxM FAD-dependent monooxygenase family.</text>
</comment>
<evidence type="ECO:0000256" key="4">
    <source>
        <dbReference type="ARBA" id="ARBA00022630"/>
    </source>
</evidence>
<keyword evidence="8" id="KW-0560">Oxidoreductase</keyword>
<evidence type="ECO:0000256" key="7">
    <source>
        <dbReference type="ARBA" id="ARBA00022989"/>
    </source>
</evidence>
<protein>
    <submittedName>
        <fullName evidence="13">FAD binding domain protein</fullName>
    </submittedName>
</protein>
<accession>A0ABZ2XAK6</accession>
<organism evidence="13 14">
    <name type="scientific">Fusarium acuminatum</name>
    <dbReference type="NCBI Taxonomy" id="5515"/>
    <lineage>
        <taxon>Eukaryota</taxon>
        <taxon>Fungi</taxon>
        <taxon>Dikarya</taxon>
        <taxon>Ascomycota</taxon>
        <taxon>Pezizomycotina</taxon>
        <taxon>Sordariomycetes</taxon>
        <taxon>Hypocreomycetidae</taxon>
        <taxon>Hypocreales</taxon>
        <taxon>Nectriaceae</taxon>
        <taxon>Fusarium</taxon>
        <taxon>Fusarium tricinctum species complex</taxon>
    </lineage>
</organism>
<keyword evidence="9" id="KW-0503">Monooxygenase</keyword>
<keyword evidence="6" id="KW-0274">FAD</keyword>
<dbReference type="PANTHER" id="PTHR47356:SF2">
    <property type="entry name" value="FAD-BINDING DOMAIN-CONTAINING PROTEIN-RELATED"/>
    <property type="match status" value="1"/>
</dbReference>
<dbReference type="Pfam" id="PF01494">
    <property type="entry name" value="FAD_binding_3"/>
    <property type="match status" value="2"/>
</dbReference>
<proteinExistence type="inferred from homology"/>
<reference evidence="13 14" key="1">
    <citation type="submission" date="2024-04" db="EMBL/GenBank/DDBJ databases">
        <title>Complete genome sequence of Fusarium acuminatum.</title>
        <authorList>
            <person name="Lan B."/>
        </authorList>
    </citation>
    <scope>NUCLEOTIDE SEQUENCE [LARGE SCALE GENOMIC DNA]</scope>
    <source>
        <strain evidence="13">1A</strain>
    </source>
</reference>
<keyword evidence="5 11" id="KW-0812">Transmembrane</keyword>
<gene>
    <name evidence="13" type="ORF">QYS62_010696</name>
</gene>